<evidence type="ECO:0000313" key="1">
    <source>
        <dbReference type="EMBL" id="RCK38499.1"/>
    </source>
</evidence>
<dbReference type="SUPFAM" id="SSF56954">
    <property type="entry name" value="Outer membrane efflux proteins (OEP)"/>
    <property type="match status" value="1"/>
</dbReference>
<dbReference type="Proteomes" id="UP000252517">
    <property type="component" value="Unassembled WGS sequence"/>
</dbReference>
<sequence>MRRGMVPVAAMGMLLLAGCAVRPEPLTQAENDSRVQTDLNRLFANQEKIDGPLTLDDAIARALKYNLDHRLKLMEEAVSMGQLDVANVNLLPDVVAKTGWTTRNNRDST</sequence>
<reference evidence="1 2" key="1">
    <citation type="submission" date="2014-07" db="EMBL/GenBank/DDBJ databases">
        <title>Draft genome sequence of Thalassospira profundimaris S25-3-2.</title>
        <authorList>
            <person name="Lai Q."/>
            <person name="Shao Z."/>
        </authorList>
    </citation>
    <scope>NUCLEOTIDE SEQUENCE [LARGE SCALE GENOMIC DNA]</scope>
    <source>
        <strain evidence="1 2">S25-3-2</strain>
    </source>
</reference>
<accession>A0A367WB45</accession>
<gene>
    <name evidence="1" type="ORF">TH25_25540</name>
</gene>
<dbReference type="AlphaFoldDB" id="A0A367WB45"/>
<dbReference type="OrthoDB" id="9764652at2"/>
<dbReference type="EMBL" id="JPWH01000063">
    <property type="protein sequence ID" value="RCK38499.1"/>
    <property type="molecule type" value="Genomic_DNA"/>
</dbReference>
<dbReference type="RefSeq" id="WP_114090854.1">
    <property type="nucleotide sequence ID" value="NZ_JPWH01000063.1"/>
</dbReference>
<dbReference type="PROSITE" id="PS51257">
    <property type="entry name" value="PROKAR_LIPOPROTEIN"/>
    <property type="match status" value="1"/>
</dbReference>
<evidence type="ECO:0000313" key="2">
    <source>
        <dbReference type="Proteomes" id="UP000252517"/>
    </source>
</evidence>
<protein>
    <submittedName>
        <fullName evidence="1">Uncharacterized protein</fullName>
    </submittedName>
</protein>
<proteinExistence type="predicted"/>
<comment type="caution">
    <text evidence="1">The sequence shown here is derived from an EMBL/GenBank/DDBJ whole genome shotgun (WGS) entry which is preliminary data.</text>
</comment>
<dbReference type="Gene3D" id="1.20.1600.10">
    <property type="entry name" value="Outer membrane efflux proteins (OEP)"/>
    <property type="match status" value="1"/>
</dbReference>
<organism evidence="1 2">
    <name type="scientific">Thalassospira profundimaris</name>
    <dbReference type="NCBI Taxonomy" id="502049"/>
    <lineage>
        <taxon>Bacteria</taxon>
        <taxon>Pseudomonadati</taxon>
        <taxon>Pseudomonadota</taxon>
        <taxon>Alphaproteobacteria</taxon>
        <taxon>Rhodospirillales</taxon>
        <taxon>Thalassospiraceae</taxon>
        <taxon>Thalassospira</taxon>
    </lineage>
</organism>
<name>A0A367WB45_9PROT</name>